<evidence type="ECO:0000256" key="5">
    <source>
        <dbReference type="ARBA" id="ARBA00022842"/>
    </source>
</evidence>
<dbReference type="InterPro" id="IPR054708">
    <property type="entry name" value="MTPAP-like_central"/>
</dbReference>
<evidence type="ECO:0000256" key="4">
    <source>
        <dbReference type="ARBA" id="ARBA00022723"/>
    </source>
</evidence>
<dbReference type="InterPro" id="IPR043519">
    <property type="entry name" value="NT_sf"/>
</dbReference>
<protein>
    <submittedName>
        <fullName evidence="9">Poly(A) RNA polymerase, mitochondrial</fullName>
    </submittedName>
</protein>
<reference evidence="9 10" key="1">
    <citation type="journal article" date="2010" name="Science">
        <title>Genomic comparison of the ants Camponotus floridanus and Harpegnathos saltator.</title>
        <authorList>
            <person name="Bonasio R."/>
            <person name="Zhang G."/>
            <person name="Ye C."/>
            <person name="Mutti N.S."/>
            <person name="Fang X."/>
            <person name="Qin N."/>
            <person name="Donahue G."/>
            <person name="Yang P."/>
            <person name="Li Q."/>
            <person name="Li C."/>
            <person name="Zhang P."/>
            <person name="Huang Z."/>
            <person name="Berger S.L."/>
            <person name="Reinberg D."/>
            <person name="Wang J."/>
            <person name="Liebig J."/>
        </authorList>
    </citation>
    <scope>NUCLEOTIDE SEQUENCE [LARGE SCALE GENOMIC DNA]</scope>
    <source>
        <strain evidence="10">C129</strain>
    </source>
</reference>
<feature type="compositionally biased region" description="Basic residues" evidence="6">
    <location>
        <begin position="548"/>
        <end position="558"/>
    </location>
</feature>
<dbReference type="STRING" id="104421.E2ALG8"/>
<comment type="cofactor">
    <cofactor evidence="2">
        <name>Mg(2+)</name>
        <dbReference type="ChEBI" id="CHEBI:18420"/>
    </cofactor>
</comment>
<dbReference type="Gene3D" id="1.10.1410.10">
    <property type="match status" value="1"/>
</dbReference>
<accession>E2ALG8</accession>
<evidence type="ECO:0000256" key="6">
    <source>
        <dbReference type="SAM" id="MobiDB-lite"/>
    </source>
</evidence>
<keyword evidence="4" id="KW-0479">Metal-binding</keyword>
<dbReference type="FunCoup" id="E2ALG8">
    <property type="interactions" value="1600"/>
</dbReference>
<dbReference type="SUPFAM" id="SSF81301">
    <property type="entry name" value="Nucleotidyltransferase"/>
    <property type="match status" value="1"/>
</dbReference>
<organism evidence="10">
    <name type="scientific">Camponotus floridanus</name>
    <name type="common">Florida carpenter ant</name>
    <dbReference type="NCBI Taxonomy" id="104421"/>
    <lineage>
        <taxon>Eukaryota</taxon>
        <taxon>Metazoa</taxon>
        <taxon>Ecdysozoa</taxon>
        <taxon>Arthropoda</taxon>
        <taxon>Hexapoda</taxon>
        <taxon>Insecta</taxon>
        <taxon>Pterygota</taxon>
        <taxon>Neoptera</taxon>
        <taxon>Endopterygota</taxon>
        <taxon>Hymenoptera</taxon>
        <taxon>Apocrita</taxon>
        <taxon>Aculeata</taxon>
        <taxon>Formicoidea</taxon>
        <taxon>Formicidae</taxon>
        <taxon>Formicinae</taxon>
        <taxon>Camponotus</taxon>
    </lineage>
</organism>
<dbReference type="OMA" id="LRFDNDM"/>
<dbReference type="InParanoid" id="E2ALG8"/>
<keyword evidence="5" id="KW-0460">Magnesium</keyword>
<dbReference type="SUPFAM" id="SSF81631">
    <property type="entry name" value="PAP/OAS1 substrate-binding domain"/>
    <property type="match status" value="1"/>
</dbReference>
<gene>
    <name evidence="9" type="ORF">EAG_05459</name>
</gene>
<comment type="cofactor">
    <cofactor evidence="1">
        <name>Mn(2+)</name>
        <dbReference type="ChEBI" id="CHEBI:29035"/>
    </cofactor>
</comment>
<dbReference type="PANTHER" id="PTHR12271">
    <property type="entry name" value="POLY A POLYMERASE CID PAP -RELATED"/>
    <property type="match status" value="1"/>
</dbReference>
<dbReference type="Gene3D" id="3.30.460.10">
    <property type="entry name" value="Beta Polymerase, domain 2"/>
    <property type="match status" value="1"/>
</dbReference>
<dbReference type="AlphaFoldDB" id="E2ALG8"/>
<name>E2ALG8_CAMFO</name>
<dbReference type="GO" id="GO:0031123">
    <property type="term" value="P:RNA 3'-end processing"/>
    <property type="evidence" value="ECO:0007669"/>
    <property type="project" value="TreeGrafter"/>
</dbReference>
<dbReference type="Proteomes" id="UP000000311">
    <property type="component" value="Unassembled WGS sequence"/>
</dbReference>
<dbReference type="OrthoDB" id="434989at2759"/>
<dbReference type="CDD" id="cd05402">
    <property type="entry name" value="NT_PAP_TUTase"/>
    <property type="match status" value="1"/>
</dbReference>
<dbReference type="InterPro" id="IPR002058">
    <property type="entry name" value="PAP_assoc"/>
</dbReference>
<sequence>MVRLKTREHASLSSFIQGNFKQSLGKRIDSLNINNTFENTITKRRDQARRSILVQVYSLNSQDDLQSYCIQFGDVLSMHHYQKNKQHNYILVEFKDIVSVNKIISSASFMDGDFVAPVKSSVFWFRKGKFVCHKRNSEKKIFLSTENGCICPTEKEIANFLQNAKSISGQIIDLYEALKLNDLETRLRFHTAYHLEQYFSRLFQNTKVLPFGSSLNGFGRKRCDLDLVLLPDNIEENNAASRLVFHTKPMKLSERHETREFMEILASTMQHFIPGVCNVRKILEARVPIIKFLYEYTNIECDLSTTNMAAVYMCELLYLYGEIDWRVRPLVTAIRKWAKNQEITSDVPGPWITNFSLSLLVLFYLQQKNILPSLRVLKTYATSDDIRCTENGIDCTFLRNLEKLPPEYKYKSNQDNLESLLHGFFDYISTFDFHTKGICIREGVPIRKPSRSALHITNPLETTLNVCKNVNIYELNRITEKAHDAIYILETTDNSRNSNWGLAALLNMKNIDIMNMIKLNNKKEENTTNSLEEIHEISEVNEVDINQPKKKKKKKETV</sequence>
<dbReference type="GO" id="GO:0046872">
    <property type="term" value="F:metal ion binding"/>
    <property type="evidence" value="ECO:0007669"/>
    <property type="project" value="UniProtKB-KW"/>
</dbReference>
<keyword evidence="10" id="KW-1185">Reference proteome</keyword>
<evidence type="ECO:0000259" key="8">
    <source>
        <dbReference type="Pfam" id="PF22600"/>
    </source>
</evidence>
<evidence type="ECO:0000313" key="10">
    <source>
        <dbReference type="Proteomes" id="UP000000311"/>
    </source>
</evidence>
<proteinExistence type="predicted"/>
<evidence type="ECO:0000256" key="2">
    <source>
        <dbReference type="ARBA" id="ARBA00001946"/>
    </source>
</evidence>
<feature type="region of interest" description="Disordered" evidence="6">
    <location>
        <begin position="539"/>
        <end position="558"/>
    </location>
</feature>
<dbReference type="EMBL" id="GL440607">
    <property type="protein sequence ID" value="EFN65726.1"/>
    <property type="molecule type" value="Genomic_DNA"/>
</dbReference>
<feature type="domain" description="Poly(A) RNA polymerase mitochondrial-like central palm" evidence="8">
    <location>
        <begin position="167"/>
        <end position="321"/>
    </location>
</feature>
<dbReference type="GO" id="GO:1990817">
    <property type="term" value="F:poly(A) RNA polymerase activity"/>
    <property type="evidence" value="ECO:0007669"/>
    <property type="project" value="TreeGrafter"/>
</dbReference>
<dbReference type="Pfam" id="PF22600">
    <property type="entry name" value="MTPAP-like_central"/>
    <property type="match status" value="1"/>
</dbReference>
<dbReference type="PANTHER" id="PTHR12271:SF133">
    <property type="entry name" value="POLY(A) RNA POLYMERASE, MITOCHONDRIAL"/>
    <property type="match status" value="1"/>
</dbReference>
<evidence type="ECO:0000313" key="9">
    <source>
        <dbReference type="EMBL" id="EFN65726.1"/>
    </source>
</evidence>
<evidence type="ECO:0000259" key="7">
    <source>
        <dbReference type="Pfam" id="PF03828"/>
    </source>
</evidence>
<evidence type="ECO:0000256" key="3">
    <source>
        <dbReference type="ARBA" id="ARBA00022679"/>
    </source>
</evidence>
<feature type="domain" description="PAP-associated" evidence="7">
    <location>
        <begin position="416"/>
        <end position="454"/>
    </location>
</feature>
<evidence type="ECO:0000256" key="1">
    <source>
        <dbReference type="ARBA" id="ARBA00001936"/>
    </source>
</evidence>
<dbReference type="Pfam" id="PF03828">
    <property type="entry name" value="PAP_assoc"/>
    <property type="match status" value="1"/>
</dbReference>
<keyword evidence="3" id="KW-0808">Transferase</keyword>